<proteinExistence type="predicted"/>
<gene>
    <name evidence="1" type="ORF">CIT292_09224</name>
</gene>
<name>D4BG53_9ENTR</name>
<sequence length="66" mass="7087">MFDAYRHHFSRLAGESICLSAPSIVEDDIEESICGPEESTISTPSTVNTLNNRSILALAGFASSRA</sequence>
<accession>D4BG53</accession>
<reference evidence="1 2" key="1">
    <citation type="submission" date="2010-02" db="EMBL/GenBank/DDBJ databases">
        <authorList>
            <person name="Weinstock G."/>
            <person name="Sodergren E."/>
            <person name="Clifton S."/>
            <person name="Fulton L."/>
            <person name="Fulton B."/>
            <person name="Courtney L."/>
            <person name="Fronick C."/>
            <person name="Harrison M."/>
            <person name="Strong C."/>
            <person name="Farmer C."/>
            <person name="Delahaunty K."/>
            <person name="Markovic C."/>
            <person name="Hall O."/>
            <person name="Minx P."/>
            <person name="Tomlinson C."/>
            <person name="Mitreva M."/>
            <person name="Nelson J."/>
            <person name="Hou S."/>
            <person name="Wollam A."/>
            <person name="Pepin K.H."/>
            <person name="Johnson M."/>
            <person name="Bhonagiri V."/>
            <person name="Zhang X."/>
            <person name="Suruliraj S."/>
            <person name="Warren W."/>
            <person name="Chinwalla A."/>
            <person name="Mardis E.R."/>
            <person name="Wilson R.K."/>
        </authorList>
    </citation>
    <scope>NUCLEOTIDE SEQUENCE [LARGE SCALE GENOMIC DNA]</scope>
    <source>
        <strain evidence="1 2">ATCC 29220</strain>
    </source>
</reference>
<dbReference type="HOGENOM" id="CLU_2823340_0_0_6"/>
<comment type="caution">
    <text evidence="1">The sequence shown here is derived from an EMBL/GenBank/DDBJ whole genome shotgun (WGS) entry which is preliminary data.</text>
</comment>
<evidence type="ECO:0000313" key="1">
    <source>
        <dbReference type="EMBL" id="EFE07340.1"/>
    </source>
</evidence>
<dbReference type="AlphaFoldDB" id="D4BG53"/>
<evidence type="ECO:0000313" key="2">
    <source>
        <dbReference type="Proteomes" id="UP000003880"/>
    </source>
</evidence>
<dbReference type="EMBL" id="ABWL02000016">
    <property type="protein sequence ID" value="EFE07340.1"/>
    <property type="molecule type" value="Genomic_DNA"/>
</dbReference>
<organism evidence="1 2">
    <name type="scientific">Citrobacter youngae ATCC 29220</name>
    <dbReference type="NCBI Taxonomy" id="500640"/>
    <lineage>
        <taxon>Bacteria</taxon>
        <taxon>Pseudomonadati</taxon>
        <taxon>Pseudomonadota</taxon>
        <taxon>Gammaproteobacteria</taxon>
        <taxon>Enterobacterales</taxon>
        <taxon>Enterobacteriaceae</taxon>
        <taxon>Citrobacter</taxon>
        <taxon>Citrobacter freundii complex</taxon>
    </lineage>
</organism>
<protein>
    <submittedName>
        <fullName evidence="1">Uncharacterized protein</fullName>
    </submittedName>
</protein>
<dbReference type="Proteomes" id="UP000003880">
    <property type="component" value="Unassembled WGS sequence"/>
</dbReference>